<keyword evidence="1" id="KW-1133">Transmembrane helix</keyword>
<evidence type="ECO:0000313" key="2">
    <source>
        <dbReference type="EMBL" id="CAE6486205.1"/>
    </source>
</evidence>
<comment type="caution">
    <text evidence="2">The sequence shown here is derived from an EMBL/GenBank/DDBJ whole genome shotgun (WGS) entry which is preliminary data.</text>
</comment>
<reference evidence="2" key="1">
    <citation type="submission" date="2021-02" db="EMBL/GenBank/DDBJ databases">
        <authorList>
            <person name="Han P."/>
        </authorList>
    </citation>
    <scope>NUCLEOTIDE SEQUENCE</scope>
    <source>
        <strain evidence="2">Candidatus Nitrosotenuis uzonensis 5A</strain>
    </source>
</reference>
<dbReference type="EMBL" id="CAJNAQ010000002">
    <property type="protein sequence ID" value="CAE6486205.1"/>
    <property type="molecule type" value="Genomic_DNA"/>
</dbReference>
<feature type="transmembrane region" description="Helical" evidence="1">
    <location>
        <begin position="106"/>
        <end position="124"/>
    </location>
</feature>
<feature type="transmembrane region" description="Helical" evidence="1">
    <location>
        <begin position="39"/>
        <end position="59"/>
    </location>
</feature>
<accession>A0A812EYC6</accession>
<organism evidence="2 3">
    <name type="scientific">Candidatus Nitrosotenuis uzonensis</name>
    <dbReference type="NCBI Taxonomy" id="1407055"/>
    <lineage>
        <taxon>Archaea</taxon>
        <taxon>Nitrososphaerota</taxon>
        <taxon>Candidatus Nitrosotenuis</taxon>
    </lineage>
</organism>
<keyword evidence="1" id="KW-0812">Transmembrane</keyword>
<dbReference type="RefSeq" id="WP_205097715.1">
    <property type="nucleotide sequence ID" value="NZ_CAJNAQ010000002.1"/>
</dbReference>
<gene>
    <name evidence="2" type="ORF">NUZ5A_20104</name>
</gene>
<proteinExistence type="predicted"/>
<sequence>MQRVLDHRTKSKLLVVSFLLVGLSSLPFAYPHVFVGHGVYFAIHAASIAIGTFLSLVGFFTYREFQTTKLFLVMCAFLAITIGETFSFINSMIIPFIPSSFGMDSLISHGLILLMLAFFALGIFRSN</sequence>
<dbReference type="Proteomes" id="UP000655759">
    <property type="component" value="Unassembled WGS sequence"/>
</dbReference>
<feature type="transmembrane region" description="Helical" evidence="1">
    <location>
        <begin position="71"/>
        <end position="94"/>
    </location>
</feature>
<evidence type="ECO:0000313" key="3">
    <source>
        <dbReference type="Proteomes" id="UP000655759"/>
    </source>
</evidence>
<evidence type="ECO:0000256" key="1">
    <source>
        <dbReference type="SAM" id="Phobius"/>
    </source>
</evidence>
<name>A0A812EYC6_9ARCH</name>
<protein>
    <submittedName>
        <fullName evidence="2">Uncharacterized protein</fullName>
    </submittedName>
</protein>
<dbReference type="AlphaFoldDB" id="A0A812EYC6"/>
<keyword evidence="1" id="KW-0472">Membrane</keyword>